<evidence type="ECO:0000313" key="2">
    <source>
        <dbReference type="EMBL" id="ADG77507.1"/>
    </source>
</evidence>
<dbReference type="KEGG" id="tpr:Tpau_0873"/>
<organism evidence="2 3">
    <name type="scientific">Tsukamurella paurometabola (strain ATCC 8368 / DSM 20162 / CCUG 35730 / CIP 100753 / JCM 10117 / KCTC 9821 / NBRC 16120 / NCIMB 702349 / NCTC 13040)</name>
    <name type="common">Corynebacterium paurometabolum</name>
    <dbReference type="NCBI Taxonomy" id="521096"/>
    <lineage>
        <taxon>Bacteria</taxon>
        <taxon>Bacillati</taxon>
        <taxon>Actinomycetota</taxon>
        <taxon>Actinomycetes</taxon>
        <taxon>Mycobacteriales</taxon>
        <taxon>Tsukamurellaceae</taxon>
        <taxon>Tsukamurella</taxon>
    </lineage>
</organism>
<dbReference type="HOGENOM" id="CLU_2222086_0_0_11"/>
<keyword evidence="3" id="KW-1185">Reference proteome</keyword>
<accession>D5UUD6</accession>
<protein>
    <recommendedName>
        <fullName evidence="4">Excreted virulence factor EspC, type VII ESX diderm</fullName>
    </recommendedName>
</protein>
<reference evidence="3" key="1">
    <citation type="submission" date="2010-03" db="EMBL/GenBank/DDBJ databases">
        <title>The complete chromosome of Tsukamurella paurometabola DSM 20162.</title>
        <authorList>
            <consortium name="US DOE Joint Genome Institute (JGI-PGF)"/>
            <person name="Lucas S."/>
            <person name="Copeland A."/>
            <person name="Lapidus A."/>
            <person name="Glavina del Rio T."/>
            <person name="Dalin E."/>
            <person name="Tice H."/>
            <person name="Bruce D."/>
            <person name="Goodwin L."/>
            <person name="Pitluck S."/>
            <person name="Kyrpides N."/>
            <person name="Mavromatis K."/>
            <person name="Ivanova N."/>
            <person name="Mikhailova N."/>
            <person name="Munk A.C."/>
            <person name="Brettin T."/>
            <person name="Detter J.C."/>
            <person name="Tapia R."/>
            <person name="Han C."/>
            <person name="Larimer F."/>
            <person name="Land M."/>
            <person name="Hauser L."/>
            <person name="Markowitz V."/>
            <person name="Cheng J.-F."/>
            <person name="Hugenholtz P."/>
            <person name="Woyke T."/>
            <person name="Wu D."/>
            <person name="Jando M."/>
            <person name="Brambilla E."/>
            <person name="Klenk H.-P."/>
            <person name="Eisen J.A."/>
        </authorList>
    </citation>
    <scope>NUCLEOTIDE SEQUENCE [LARGE SCALE GENOMIC DNA]</scope>
    <source>
        <strain evidence="3">ATCC 8368 / DSM 20162 / CCUG 35730 / CIP 100753 / JCM 10117 / KCTC 9821 / NBRC 16120 / NCIMB 702349 / NCTC 13040</strain>
    </source>
</reference>
<gene>
    <name evidence="2" type="ordered locus">Tpau_0873</name>
</gene>
<name>D5UUD6_TSUPD</name>
<dbReference type="STRING" id="521096.Tpau_0873"/>
<dbReference type="Proteomes" id="UP000001213">
    <property type="component" value="Chromosome"/>
</dbReference>
<evidence type="ECO:0000313" key="3">
    <source>
        <dbReference type="Proteomes" id="UP000001213"/>
    </source>
</evidence>
<evidence type="ECO:0008006" key="4">
    <source>
        <dbReference type="Google" id="ProtNLM"/>
    </source>
</evidence>
<sequence length="106" mass="10371">MGDRMAGTEIATAAVGSAGTKFSTQATTLGNGAQRIRGHAATEGDFGQGYADDGAAYAGSMSTLARAVEAWRAGSATIGTGLTTSASAHRSTDDKGATDVTGAGRG</sequence>
<evidence type="ECO:0000256" key="1">
    <source>
        <dbReference type="SAM" id="MobiDB-lite"/>
    </source>
</evidence>
<proteinExistence type="predicted"/>
<feature type="region of interest" description="Disordered" evidence="1">
    <location>
        <begin position="79"/>
        <end position="106"/>
    </location>
</feature>
<dbReference type="EMBL" id="CP001966">
    <property type="protein sequence ID" value="ADG77507.1"/>
    <property type="molecule type" value="Genomic_DNA"/>
</dbReference>
<feature type="compositionally biased region" description="Polar residues" evidence="1">
    <location>
        <begin position="79"/>
        <end position="89"/>
    </location>
</feature>
<dbReference type="AlphaFoldDB" id="D5UUD6"/>
<reference evidence="2 3" key="2">
    <citation type="journal article" date="2011" name="Stand. Genomic Sci.">
        <title>Complete genome sequence of Tsukamurella paurometabola type strain (no. 33).</title>
        <authorList>
            <person name="Munk A.C."/>
            <person name="Lapidus A."/>
            <person name="Lucas S."/>
            <person name="Nolan M."/>
            <person name="Tice H."/>
            <person name="Cheng J.F."/>
            <person name="Del Rio T.G."/>
            <person name="Goodwin L."/>
            <person name="Pitluck S."/>
            <person name="Liolios K."/>
            <person name="Huntemann M."/>
            <person name="Ivanova N."/>
            <person name="Mavromatis K."/>
            <person name="Mikhailova N."/>
            <person name="Pati A."/>
            <person name="Chen A."/>
            <person name="Palaniappan K."/>
            <person name="Tapia R."/>
            <person name="Han C."/>
            <person name="Land M."/>
            <person name="Hauser L."/>
            <person name="Chang Y.J."/>
            <person name="Jeffries C.D."/>
            <person name="Brettin T."/>
            <person name="Yasawong M."/>
            <person name="Brambilla E.M."/>
            <person name="Rohde M."/>
            <person name="Sikorski J."/>
            <person name="Goker M."/>
            <person name="Detter J.C."/>
            <person name="Woyke T."/>
            <person name="Bristow J."/>
            <person name="Eisen J.A."/>
            <person name="Markowitz V."/>
            <person name="Hugenholtz P."/>
            <person name="Kyrpides N.C."/>
            <person name="Klenk H.P."/>
        </authorList>
    </citation>
    <scope>NUCLEOTIDE SEQUENCE [LARGE SCALE GENOMIC DNA]</scope>
    <source>
        <strain evidence="3">ATCC 8368 / DSM 20162 / CCUG 35730 / CIP 100753 / JCM 10117 / KCTC 9821 / NBRC 16120 / NCIMB 702349 / NCTC 13040</strain>
    </source>
</reference>